<keyword evidence="10 20" id="KW-0547">Nucleotide-binding</keyword>
<comment type="subcellular location">
    <subcellularLocation>
        <location evidence="2">Cell inner membrane</location>
        <topology evidence="2">Multi-pass membrane protein</topology>
    </subcellularLocation>
</comment>
<dbReference type="InterPro" id="IPR003661">
    <property type="entry name" value="HisK_dim/P_dom"/>
</dbReference>
<dbReference type="PANTHER" id="PTHR43047">
    <property type="entry name" value="TWO-COMPONENT HISTIDINE PROTEIN KINASE"/>
    <property type="match status" value="1"/>
</dbReference>
<feature type="modified residue" description="4-aspartylphosphate" evidence="14">
    <location>
        <position position="608"/>
    </location>
</feature>
<feature type="domain" description="Response regulatory" evidence="18">
    <location>
        <begin position="559"/>
        <end position="676"/>
    </location>
</feature>
<evidence type="ECO:0000256" key="11">
    <source>
        <dbReference type="ARBA" id="ARBA00022989"/>
    </source>
</evidence>
<evidence type="ECO:0000256" key="5">
    <source>
        <dbReference type="ARBA" id="ARBA00022519"/>
    </source>
</evidence>
<dbReference type="InterPro" id="IPR001789">
    <property type="entry name" value="Sig_transdc_resp-reg_receiver"/>
</dbReference>
<dbReference type="PANTHER" id="PTHR43047:SF72">
    <property type="entry name" value="OSMOSENSING HISTIDINE PROTEIN KINASE SLN1"/>
    <property type="match status" value="1"/>
</dbReference>
<evidence type="ECO:0000256" key="2">
    <source>
        <dbReference type="ARBA" id="ARBA00004429"/>
    </source>
</evidence>
<dbReference type="PRINTS" id="PR00344">
    <property type="entry name" value="BCTRLSENSOR"/>
</dbReference>
<evidence type="ECO:0000259" key="19">
    <source>
        <dbReference type="PROSITE" id="PS50894"/>
    </source>
</evidence>
<dbReference type="Gene3D" id="1.20.120.160">
    <property type="entry name" value="HPT domain"/>
    <property type="match status" value="1"/>
</dbReference>
<dbReference type="Pfam" id="PF00512">
    <property type="entry name" value="HisKA"/>
    <property type="match status" value="1"/>
</dbReference>
<comment type="catalytic activity">
    <reaction evidence="1">
        <text>ATP + protein L-histidine = ADP + protein N-phospho-L-histidine.</text>
        <dbReference type="EC" id="2.7.13.3"/>
    </reaction>
</comment>
<feature type="domain" description="Histidine kinase" evidence="17">
    <location>
        <begin position="317"/>
        <end position="533"/>
    </location>
</feature>
<organism evidence="20 21">
    <name type="scientific">Flavobacterium suzhouense</name>
    <dbReference type="NCBI Taxonomy" id="1529638"/>
    <lineage>
        <taxon>Bacteria</taxon>
        <taxon>Pseudomonadati</taxon>
        <taxon>Bacteroidota</taxon>
        <taxon>Flavobacteriia</taxon>
        <taxon>Flavobacteriales</taxon>
        <taxon>Flavobacteriaceae</taxon>
        <taxon>Flavobacterium</taxon>
    </lineage>
</organism>
<feature type="transmembrane region" description="Helical" evidence="16">
    <location>
        <begin position="265"/>
        <end position="284"/>
    </location>
</feature>
<feature type="coiled-coil region" evidence="15">
    <location>
        <begin position="290"/>
        <end position="317"/>
    </location>
</feature>
<dbReference type="InterPro" id="IPR005467">
    <property type="entry name" value="His_kinase_dom"/>
</dbReference>
<protein>
    <recommendedName>
        <fullName evidence="3">histidine kinase</fullName>
        <ecNumber evidence="3">2.7.13.3</ecNumber>
    </recommendedName>
</protein>
<feature type="transmembrane region" description="Helical" evidence="16">
    <location>
        <begin position="12"/>
        <end position="31"/>
    </location>
</feature>
<keyword evidence="15" id="KW-0175">Coiled coil</keyword>
<dbReference type="SMART" id="SM00388">
    <property type="entry name" value="HisKA"/>
    <property type="match status" value="1"/>
</dbReference>
<accession>A0ABW5NSX1</accession>
<keyword evidence="10 20" id="KW-0067">ATP-binding</keyword>
<sequence length="809" mass="91685">MVQKPKAVKYKIITGYVLLLAMAVLSVWLVYTEISKLANPAKTNEEQKILRISTTIANLYASEAIGRNSILTEKKADFQNYSILIDNIHLEIDSIKKDVDPVQIAKFDSIKLLIDRKRNSISEIIAYHKQYGRKKNISQAIEGIYHTKDSIVNTKKSIEATKSYPGKQSVNAILSPRLREALSKPTVPNDSLAMAYSKVLIDLILKEKEQDRMMFEKEQHLLDENRIISDQLRKILTSVEEEFLQKSYQQIRKSQLSMQKLVENVAWIGALALLILITFAWIIIRDLSINQKYRRQLEILNQENEELLRTKTMLMATVTHDLQTPLGSIIGFHDLIKDTAVTGKQKQYLNNINESANYILKLVNDLLDFSRLENNRISIEKTPFNIKNVIENTCKTLEPMATNKGIELNWDITEDLNANFISDPYRIKQVLTNLVSNAIKFTPEGSVEVTAKIDGENITISVIDTGIGISRKKHDDVFKEFTQAHSGIEKKFGGTGLGLTISKKIIELLGGQITLESEEGQGSIFTIIIPCTPSESNFIVSENASQDEDDNYSHLKGKKILIVDDDNMQLALMKELFLNYPAVVQTEINASSVISILEKEYFDLILTDIQMPSIDGFELVRLIRTNPDKHIASIPVIALSGKRDLTQKDFVDGGFNASHPKPVQLKQLLDLISEIISGTAVRKTAIIVKESIEHEIEEAPLYNLRSLAQFTYNDPESLKTILRTFIESVKENCSALQDAVEAQNEQALSETAHKMIPMLKQMEVHSIYTLLEPLEDRTHEMTWPEIQNYVNDICSRLVVLCEAYENEMN</sequence>
<dbReference type="CDD" id="cd16922">
    <property type="entry name" value="HATPase_EvgS-ArcB-TorS-like"/>
    <property type="match status" value="1"/>
</dbReference>
<evidence type="ECO:0000256" key="4">
    <source>
        <dbReference type="ARBA" id="ARBA00022475"/>
    </source>
</evidence>
<keyword evidence="21" id="KW-1185">Reference proteome</keyword>
<keyword evidence="12 16" id="KW-0472">Membrane</keyword>
<evidence type="ECO:0000256" key="16">
    <source>
        <dbReference type="SAM" id="Phobius"/>
    </source>
</evidence>
<keyword evidence="8 16" id="KW-0812">Transmembrane</keyword>
<reference evidence="21" key="1">
    <citation type="journal article" date="2019" name="Int. J. Syst. Evol. Microbiol.">
        <title>The Global Catalogue of Microorganisms (GCM) 10K type strain sequencing project: providing services to taxonomists for standard genome sequencing and annotation.</title>
        <authorList>
            <consortium name="The Broad Institute Genomics Platform"/>
            <consortium name="The Broad Institute Genome Sequencing Center for Infectious Disease"/>
            <person name="Wu L."/>
            <person name="Ma J."/>
        </authorList>
    </citation>
    <scope>NUCLEOTIDE SEQUENCE [LARGE SCALE GENOMIC DNA]</scope>
    <source>
        <strain evidence="21">KCTC 42107</strain>
    </source>
</reference>
<dbReference type="InterPro" id="IPR008207">
    <property type="entry name" value="Sig_transdc_His_kin_Hpt_dom"/>
</dbReference>
<evidence type="ECO:0000259" key="18">
    <source>
        <dbReference type="PROSITE" id="PS50110"/>
    </source>
</evidence>
<dbReference type="SUPFAM" id="SSF47226">
    <property type="entry name" value="Histidine-containing phosphotransfer domain, HPT domain"/>
    <property type="match status" value="1"/>
</dbReference>
<dbReference type="EMBL" id="JBHUMD010000005">
    <property type="protein sequence ID" value="MFD2601367.1"/>
    <property type="molecule type" value="Genomic_DNA"/>
</dbReference>
<dbReference type="CDD" id="cd17546">
    <property type="entry name" value="REC_hyHK_CKI1_RcsC-like"/>
    <property type="match status" value="1"/>
</dbReference>
<evidence type="ECO:0000256" key="1">
    <source>
        <dbReference type="ARBA" id="ARBA00000085"/>
    </source>
</evidence>
<evidence type="ECO:0000256" key="9">
    <source>
        <dbReference type="ARBA" id="ARBA00022777"/>
    </source>
</evidence>
<dbReference type="CDD" id="cd00082">
    <property type="entry name" value="HisKA"/>
    <property type="match status" value="1"/>
</dbReference>
<name>A0ABW5NSX1_9FLAO</name>
<dbReference type="PROSITE" id="PS50110">
    <property type="entry name" value="RESPONSE_REGULATORY"/>
    <property type="match status" value="1"/>
</dbReference>
<dbReference type="InterPro" id="IPR036097">
    <property type="entry name" value="HisK_dim/P_sf"/>
</dbReference>
<dbReference type="Gene3D" id="3.40.50.2300">
    <property type="match status" value="1"/>
</dbReference>
<evidence type="ECO:0000256" key="7">
    <source>
        <dbReference type="ARBA" id="ARBA00022679"/>
    </source>
</evidence>
<dbReference type="Pfam" id="PF02518">
    <property type="entry name" value="HATPase_c"/>
    <property type="match status" value="1"/>
</dbReference>
<keyword evidence="11 16" id="KW-1133">Transmembrane helix</keyword>
<evidence type="ECO:0000256" key="15">
    <source>
        <dbReference type="SAM" id="Coils"/>
    </source>
</evidence>
<evidence type="ECO:0000256" key="13">
    <source>
        <dbReference type="PROSITE-ProRule" id="PRU00110"/>
    </source>
</evidence>
<dbReference type="Pfam" id="PF00072">
    <property type="entry name" value="Response_reg"/>
    <property type="match status" value="1"/>
</dbReference>
<dbReference type="GO" id="GO:0005524">
    <property type="term" value="F:ATP binding"/>
    <property type="evidence" value="ECO:0007669"/>
    <property type="project" value="UniProtKB-KW"/>
</dbReference>
<feature type="modified residue" description="Phosphohistidine" evidence="13">
    <location>
        <position position="753"/>
    </location>
</feature>
<evidence type="ECO:0000259" key="17">
    <source>
        <dbReference type="PROSITE" id="PS50109"/>
    </source>
</evidence>
<dbReference type="Gene3D" id="1.10.287.130">
    <property type="match status" value="1"/>
</dbReference>
<keyword evidence="7" id="KW-0808">Transferase</keyword>
<keyword evidence="6 14" id="KW-0597">Phosphoprotein</keyword>
<dbReference type="SUPFAM" id="SSF55874">
    <property type="entry name" value="ATPase domain of HSP90 chaperone/DNA topoisomerase II/histidine kinase"/>
    <property type="match status" value="1"/>
</dbReference>
<evidence type="ECO:0000256" key="3">
    <source>
        <dbReference type="ARBA" id="ARBA00012438"/>
    </source>
</evidence>
<dbReference type="InterPro" id="IPR004358">
    <property type="entry name" value="Sig_transdc_His_kin-like_C"/>
</dbReference>
<evidence type="ECO:0000256" key="6">
    <source>
        <dbReference type="ARBA" id="ARBA00022553"/>
    </source>
</evidence>
<dbReference type="PROSITE" id="PS50109">
    <property type="entry name" value="HIS_KIN"/>
    <property type="match status" value="1"/>
</dbReference>
<evidence type="ECO:0000313" key="20">
    <source>
        <dbReference type="EMBL" id="MFD2601367.1"/>
    </source>
</evidence>
<evidence type="ECO:0000256" key="14">
    <source>
        <dbReference type="PROSITE-ProRule" id="PRU00169"/>
    </source>
</evidence>
<dbReference type="SUPFAM" id="SSF52172">
    <property type="entry name" value="CheY-like"/>
    <property type="match status" value="1"/>
</dbReference>
<feature type="domain" description="HPt" evidence="19">
    <location>
        <begin position="714"/>
        <end position="807"/>
    </location>
</feature>
<comment type="caution">
    <text evidence="20">The sequence shown here is derived from an EMBL/GenBank/DDBJ whole genome shotgun (WGS) entry which is preliminary data.</text>
</comment>
<gene>
    <name evidence="20" type="ORF">ACFSR3_04805</name>
</gene>
<dbReference type="RefSeq" id="WP_379819949.1">
    <property type="nucleotide sequence ID" value="NZ_JBHUMD010000005.1"/>
</dbReference>
<dbReference type="InterPro" id="IPR003594">
    <property type="entry name" value="HATPase_dom"/>
</dbReference>
<keyword evidence="5" id="KW-0997">Cell inner membrane</keyword>
<dbReference type="EC" id="2.7.13.3" evidence="3"/>
<dbReference type="InterPro" id="IPR011006">
    <property type="entry name" value="CheY-like_superfamily"/>
</dbReference>
<dbReference type="SMART" id="SM00448">
    <property type="entry name" value="REC"/>
    <property type="match status" value="1"/>
</dbReference>
<dbReference type="SMART" id="SM00387">
    <property type="entry name" value="HATPase_c"/>
    <property type="match status" value="1"/>
</dbReference>
<proteinExistence type="predicted"/>
<evidence type="ECO:0000256" key="10">
    <source>
        <dbReference type="ARBA" id="ARBA00022840"/>
    </source>
</evidence>
<evidence type="ECO:0000256" key="12">
    <source>
        <dbReference type="ARBA" id="ARBA00023136"/>
    </source>
</evidence>
<dbReference type="SUPFAM" id="SSF47384">
    <property type="entry name" value="Homodimeric domain of signal transducing histidine kinase"/>
    <property type="match status" value="1"/>
</dbReference>
<dbReference type="InterPro" id="IPR036641">
    <property type="entry name" value="HPT_dom_sf"/>
</dbReference>
<dbReference type="InterPro" id="IPR036890">
    <property type="entry name" value="HATPase_C_sf"/>
</dbReference>
<keyword evidence="9" id="KW-0418">Kinase</keyword>
<evidence type="ECO:0000313" key="21">
    <source>
        <dbReference type="Proteomes" id="UP001597480"/>
    </source>
</evidence>
<dbReference type="PROSITE" id="PS50894">
    <property type="entry name" value="HPT"/>
    <property type="match status" value="1"/>
</dbReference>
<keyword evidence="4" id="KW-1003">Cell membrane</keyword>
<dbReference type="Gene3D" id="3.30.565.10">
    <property type="entry name" value="Histidine kinase-like ATPase, C-terminal domain"/>
    <property type="match status" value="1"/>
</dbReference>
<dbReference type="Proteomes" id="UP001597480">
    <property type="component" value="Unassembled WGS sequence"/>
</dbReference>
<evidence type="ECO:0000256" key="8">
    <source>
        <dbReference type="ARBA" id="ARBA00022692"/>
    </source>
</evidence>